<sequence length="111" mass="11811">MSLEPVVVSVNGGLDLRACACADVLSKVVDVVDQGLAWAEQAFSRLPGLALVALRLPDNRILLMSVDRQLGFVEDGDGVIERAYLGWATGDRAHSSFGGLALSTRLRSRSA</sequence>
<accession>A0ABV9XUL3</accession>
<name>A0ABV9XUL3_9PSEU</name>
<reference evidence="2" key="1">
    <citation type="journal article" date="2019" name="Int. J. Syst. Evol. Microbiol.">
        <title>The Global Catalogue of Microorganisms (GCM) 10K type strain sequencing project: providing services to taxonomists for standard genome sequencing and annotation.</title>
        <authorList>
            <consortium name="The Broad Institute Genomics Platform"/>
            <consortium name="The Broad Institute Genome Sequencing Center for Infectious Disease"/>
            <person name="Wu L."/>
            <person name="Ma J."/>
        </authorList>
    </citation>
    <scope>NUCLEOTIDE SEQUENCE [LARGE SCALE GENOMIC DNA]</scope>
    <source>
        <strain evidence="2">KCTC 12848</strain>
    </source>
</reference>
<gene>
    <name evidence="1" type="ORF">ACFPFM_09820</name>
</gene>
<dbReference type="Proteomes" id="UP001595833">
    <property type="component" value="Unassembled WGS sequence"/>
</dbReference>
<dbReference type="EMBL" id="JBHSJB010000007">
    <property type="protein sequence ID" value="MFC5054053.1"/>
    <property type="molecule type" value="Genomic_DNA"/>
</dbReference>
<comment type="caution">
    <text evidence="1">The sequence shown here is derived from an EMBL/GenBank/DDBJ whole genome shotgun (WGS) entry which is preliminary data.</text>
</comment>
<dbReference type="RefSeq" id="WP_344042898.1">
    <property type="nucleotide sequence ID" value="NZ_BAAAKE010000038.1"/>
</dbReference>
<organism evidence="1 2">
    <name type="scientific">Saccharothrix xinjiangensis</name>
    <dbReference type="NCBI Taxonomy" id="204798"/>
    <lineage>
        <taxon>Bacteria</taxon>
        <taxon>Bacillati</taxon>
        <taxon>Actinomycetota</taxon>
        <taxon>Actinomycetes</taxon>
        <taxon>Pseudonocardiales</taxon>
        <taxon>Pseudonocardiaceae</taxon>
        <taxon>Saccharothrix</taxon>
    </lineage>
</organism>
<proteinExistence type="predicted"/>
<evidence type="ECO:0000313" key="2">
    <source>
        <dbReference type="Proteomes" id="UP001595833"/>
    </source>
</evidence>
<protein>
    <submittedName>
        <fullName evidence="1">Uncharacterized protein</fullName>
    </submittedName>
</protein>
<keyword evidence="2" id="KW-1185">Reference proteome</keyword>
<evidence type="ECO:0000313" key="1">
    <source>
        <dbReference type="EMBL" id="MFC5054053.1"/>
    </source>
</evidence>